<protein>
    <recommendedName>
        <fullName evidence="5">DUF3782 domain-containing protein</fullName>
    </recommendedName>
</protein>
<dbReference type="Proteomes" id="UP000190056">
    <property type="component" value="Unassembled WGS sequence"/>
</dbReference>
<dbReference type="InterPro" id="IPR011335">
    <property type="entry name" value="Restrct_endonuc-II-like"/>
</dbReference>
<dbReference type="SUPFAM" id="SSF52980">
    <property type="entry name" value="Restriction endonuclease-like"/>
    <property type="match status" value="1"/>
</dbReference>
<dbReference type="PANTHER" id="PTHR38753">
    <property type="entry name" value="SLR1441 PROTEIN"/>
    <property type="match status" value="1"/>
</dbReference>
<proteinExistence type="predicted"/>
<comment type="caution">
    <text evidence="3">The sequence shown here is derived from an EMBL/GenBank/DDBJ whole genome shotgun (WGS) entry which is preliminary data.</text>
</comment>
<evidence type="ECO:0000313" key="2">
    <source>
        <dbReference type="EMBL" id="OPH10087.1"/>
    </source>
</evidence>
<evidence type="ECO:0000313" key="3">
    <source>
        <dbReference type="EMBL" id="OPH11278.1"/>
    </source>
</evidence>
<sequence>MSTTAEEIWELLGELIKAQKETDRLLREQSQETDRKFQETDRKFQETDKKFQETDRLLREQSQETDRKFQETDRLLREQSQETDRKFQETERLLREQSQETDRFLREQSQETDRKFQETEYLLREQSERANLRFQETERLIKEESIRLDKQLGQIGNSLGQFVEFQVRPAAVRLFQEMGIAVKEIATNVSVQGSEGTEIDILVVNSHEAIAIEVKSKLSDDDVKEHIARLSEFKKLLPRYENLNIMGAVAGMVVPENVARFAYRQGLFVIGQSGDNLVILNDDKFKPRCW</sequence>
<dbReference type="AlphaFoldDB" id="A0A9Q5WBI1"/>
<dbReference type="EMBL" id="MTPU01000034">
    <property type="protein sequence ID" value="OPH10087.1"/>
    <property type="molecule type" value="Genomic_DNA"/>
</dbReference>
<dbReference type="PANTHER" id="PTHR38753:SF1">
    <property type="entry name" value="SLR1441 PROTEIN"/>
    <property type="match status" value="1"/>
</dbReference>
<gene>
    <name evidence="3" type="ORF">CENA302_00955</name>
    <name evidence="2" type="ORF">CENA302_07885</name>
</gene>
<feature type="region of interest" description="Disordered" evidence="1">
    <location>
        <begin position="22"/>
        <end position="112"/>
    </location>
</feature>
<dbReference type="RefSeq" id="WP_079290410.1">
    <property type="nucleotide sequence ID" value="NZ_MTPU01000007.1"/>
</dbReference>
<accession>A0A9Q5WBI1</accession>
<organism evidence="3 4">
    <name type="scientific">Cylindrospermopsis raciborskii CENA302</name>
    <dbReference type="NCBI Taxonomy" id="1170768"/>
    <lineage>
        <taxon>Bacteria</taxon>
        <taxon>Bacillati</taxon>
        <taxon>Cyanobacteriota</taxon>
        <taxon>Cyanophyceae</taxon>
        <taxon>Nostocales</taxon>
        <taxon>Aphanizomenonaceae</taxon>
        <taxon>Cylindrospermopsis</taxon>
    </lineage>
</organism>
<evidence type="ECO:0000256" key="1">
    <source>
        <dbReference type="SAM" id="MobiDB-lite"/>
    </source>
</evidence>
<dbReference type="EMBL" id="MTPU01000007">
    <property type="protein sequence ID" value="OPH11278.1"/>
    <property type="molecule type" value="Genomic_DNA"/>
</dbReference>
<reference evidence="3 4" key="1">
    <citation type="submission" date="2017-01" db="EMBL/GenBank/DDBJ databases">
        <authorList>
            <person name="Abreu V.A."/>
            <person name="Popin R.V."/>
            <person name="Rigonato J."/>
            <person name="Andreote A.P."/>
            <person name="Schaker P.C."/>
            <person name="Hoff-Risseti C."/>
            <person name="Alvarenga D.O."/>
            <person name="Varani A.M."/>
            <person name="Fiore M.F."/>
        </authorList>
    </citation>
    <scope>NUCLEOTIDE SEQUENCE [LARGE SCALE GENOMIC DNA]</scope>
    <source>
        <strain evidence="3 4">CENA302</strain>
    </source>
</reference>
<evidence type="ECO:0008006" key="5">
    <source>
        <dbReference type="Google" id="ProtNLM"/>
    </source>
</evidence>
<evidence type="ECO:0000313" key="4">
    <source>
        <dbReference type="Proteomes" id="UP000190056"/>
    </source>
</evidence>
<name>A0A9Q5WBI1_9CYAN</name>